<keyword evidence="2" id="KW-1185">Reference proteome</keyword>
<proteinExistence type="predicted"/>
<protein>
    <submittedName>
        <fullName evidence="1">Uncharacterized protein</fullName>
    </submittedName>
</protein>
<organism evidence="1 2">
    <name type="scientific">Paraglaciecola polaris LMG 21857</name>
    <dbReference type="NCBI Taxonomy" id="1129793"/>
    <lineage>
        <taxon>Bacteria</taxon>
        <taxon>Pseudomonadati</taxon>
        <taxon>Pseudomonadota</taxon>
        <taxon>Gammaproteobacteria</taxon>
        <taxon>Alteromonadales</taxon>
        <taxon>Alteromonadaceae</taxon>
        <taxon>Paraglaciecola</taxon>
    </lineage>
</organism>
<dbReference type="RefSeq" id="WP_007106514.1">
    <property type="nucleotide sequence ID" value="NZ_BAER01000115.1"/>
</dbReference>
<name>K6YPT5_9ALTE</name>
<evidence type="ECO:0000313" key="1">
    <source>
        <dbReference type="EMBL" id="GAC34749.1"/>
    </source>
</evidence>
<dbReference type="Proteomes" id="UP000006322">
    <property type="component" value="Unassembled WGS sequence"/>
</dbReference>
<evidence type="ECO:0000313" key="2">
    <source>
        <dbReference type="Proteomes" id="UP000006322"/>
    </source>
</evidence>
<reference evidence="2" key="1">
    <citation type="journal article" date="2014" name="Environ. Microbiol.">
        <title>Comparative genomics of the marine bacterial genus Glaciecola reveals the high degree of genomic diversity and genomic characteristic for cold adaptation.</title>
        <authorList>
            <person name="Qin Q.L."/>
            <person name="Xie B.B."/>
            <person name="Yu Y."/>
            <person name="Shu Y.L."/>
            <person name="Rong J.C."/>
            <person name="Zhang Y.J."/>
            <person name="Zhao D.L."/>
            <person name="Chen X.L."/>
            <person name="Zhang X.Y."/>
            <person name="Chen B."/>
            <person name="Zhou B.C."/>
            <person name="Zhang Y.Z."/>
        </authorList>
    </citation>
    <scope>NUCLEOTIDE SEQUENCE [LARGE SCALE GENOMIC DNA]</scope>
    <source>
        <strain evidence="2">LMG 21857</strain>
    </source>
</reference>
<dbReference type="Pfam" id="PF20098">
    <property type="entry name" value="DUF6488"/>
    <property type="match status" value="1"/>
</dbReference>
<dbReference type="EMBL" id="BAER01000115">
    <property type="protein sequence ID" value="GAC34749.1"/>
    <property type="molecule type" value="Genomic_DNA"/>
</dbReference>
<accession>K6YPT5</accession>
<gene>
    <name evidence="1" type="ORF">GPLA_3869</name>
</gene>
<dbReference type="InterPro" id="IPR045503">
    <property type="entry name" value="DUF6488"/>
</dbReference>
<comment type="caution">
    <text evidence="1">The sequence shown here is derived from an EMBL/GenBank/DDBJ whole genome shotgun (WGS) entry which is preliminary data.</text>
</comment>
<sequence length="55" mass="6370">MSVVNVEDRFYVVSANNTETEDTIYFQIDNNCRVMDVTHKTISQSKIKNQKSVND</sequence>
<dbReference type="AlphaFoldDB" id="K6YPT5"/>